<evidence type="ECO:0000313" key="2">
    <source>
        <dbReference type="EMBL" id="KZV15690.1"/>
    </source>
</evidence>
<keyword evidence="2" id="KW-0966">Cell projection</keyword>
<proteinExistence type="predicted"/>
<sequence>MINSLICFDHGRFKGLGLGSRWSDYGPWLGEGGSTVWSSQSRRDGRIPRAALVRHLLVTRSSHAGHGQAVAQPRVPTGSGGGPTDEAPAKVAEKVRSRG</sequence>
<feature type="compositionally biased region" description="Basic and acidic residues" evidence="1">
    <location>
        <begin position="87"/>
        <end position="99"/>
    </location>
</feature>
<dbReference type="Proteomes" id="UP000250235">
    <property type="component" value="Unassembled WGS sequence"/>
</dbReference>
<organism evidence="2 3">
    <name type="scientific">Dorcoceras hygrometricum</name>
    <dbReference type="NCBI Taxonomy" id="472368"/>
    <lineage>
        <taxon>Eukaryota</taxon>
        <taxon>Viridiplantae</taxon>
        <taxon>Streptophyta</taxon>
        <taxon>Embryophyta</taxon>
        <taxon>Tracheophyta</taxon>
        <taxon>Spermatophyta</taxon>
        <taxon>Magnoliopsida</taxon>
        <taxon>eudicotyledons</taxon>
        <taxon>Gunneridae</taxon>
        <taxon>Pentapetalae</taxon>
        <taxon>asterids</taxon>
        <taxon>lamiids</taxon>
        <taxon>Lamiales</taxon>
        <taxon>Gesneriaceae</taxon>
        <taxon>Didymocarpoideae</taxon>
        <taxon>Trichosporeae</taxon>
        <taxon>Loxocarpinae</taxon>
        <taxon>Dorcoceras</taxon>
    </lineage>
</organism>
<gene>
    <name evidence="2" type="ORF">F511_33703</name>
</gene>
<feature type="region of interest" description="Disordered" evidence="1">
    <location>
        <begin position="63"/>
        <end position="99"/>
    </location>
</feature>
<reference evidence="2 3" key="1">
    <citation type="journal article" date="2015" name="Proc. Natl. Acad. Sci. U.S.A.">
        <title>The resurrection genome of Boea hygrometrica: A blueprint for survival of dehydration.</title>
        <authorList>
            <person name="Xiao L."/>
            <person name="Yang G."/>
            <person name="Zhang L."/>
            <person name="Yang X."/>
            <person name="Zhao S."/>
            <person name="Ji Z."/>
            <person name="Zhou Q."/>
            <person name="Hu M."/>
            <person name="Wang Y."/>
            <person name="Chen M."/>
            <person name="Xu Y."/>
            <person name="Jin H."/>
            <person name="Xiao X."/>
            <person name="Hu G."/>
            <person name="Bao F."/>
            <person name="Hu Y."/>
            <person name="Wan P."/>
            <person name="Li L."/>
            <person name="Deng X."/>
            <person name="Kuang T."/>
            <person name="Xiang C."/>
            <person name="Zhu J.K."/>
            <person name="Oliver M.J."/>
            <person name="He Y."/>
        </authorList>
    </citation>
    <scope>NUCLEOTIDE SEQUENCE [LARGE SCALE GENOMIC DNA]</scope>
    <source>
        <strain evidence="3">cv. XS01</strain>
    </source>
</reference>
<dbReference type="EMBL" id="KV019648">
    <property type="protein sequence ID" value="KZV15690.1"/>
    <property type="molecule type" value="Genomic_DNA"/>
</dbReference>
<dbReference type="AlphaFoldDB" id="A0A2Z7A9R7"/>
<evidence type="ECO:0000313" key="3">
    <source>
        <dbReference type="Proteomes" id="UP000250235"/>
    </source>
</evidence>
<keyword evidence="2" id="KW-0969">Cilium</keyword>
<evidence type="ECO:0000256" key="1">
    <source>
        <dbReference type="SAM" id="MobiDB-lite"/>
    </source>
</evidence>
<protein>
    <submittedName>
        <fullName evidence="2">Flagellar associated protein</fullName>
    </submittedName>
</protein>
<name>A0A2Z7A9R7_9LAMI</name>
<keyword evidence="3" id="KW-1185">Reference proteome</keyword>
<accession>A0A2Z7A9R7</accession>
<keyword evidence="2" id="KW-0282">Flagellum</keyword>